<feature type="domain" description="C-methyltransferase" evidence="2">
    <location>
        <begin position="216"/>
        <end position="367"/>
    </location>
</feature>
<accession>A0ABW1J8E3</accession>
<dbReference type="RefSeq" id="WP_379587513.1">
    <property type="nucleotide sequence ID" value="NZ_JBHSQW010000044.1"/>
</dbReference>
<dbReference type="SUPFAM" id="SSF53335">
    <property type="entry name" value="S-adenosyl-L-methionine-dependent methyltransferases"/>
    <property type="match status" value="1"/>
</dbReference>
<dbReference type="InterPro" id="IPR038576">
    <property type="entry name" value="Methyltransf_Zn-bd_dom_put_sf"/>
</dbReference>
<proteinExistence type="predicted"/>
<dbReference type="Gene3D" id="6.20.50.110">
    <property type="entry name" value="Methyltransferase, zinc-binding domain"/>
    <property type="match status" value="1"/>
</dbReference>
<dbReference type="GO" id="GO:0032259">
    <property type="term" value="P:methylation"/>
    <property type="evidence" value="ECO:0007669"/>
    <property type="project" value="UniProtKB-KW"/>
</dbReference>
<comment type="caution">
    <text evidence="3">The sequence shown here is derived from an EMBL/GenBank/DDBJ whole genome shotgun (WGS) entry which is preliminary data.</text>
</comment>
<dbReference type="EMBL" id="JBHSQW010000044">
    <property type="protein sequence ID" value="MFC5996712.1"/>
    <property type="molecule type" value="Genomic_DNA"/>
</dbReference>
<evidence type="ECO:0000313" key="4">
    <source>
        <dbReference type="Proteomes" id="UP001596302"/>
    </source>
</evidence>
<feature type="domain" description="Methyltransferase putative zinc binding" evidence="1">
    <location>
        <begin position="12"/>
        <end position="64"/>
    </location>
</feature>
<keyword evidence="3" id="KW-0489">Methyltransferase</keyword>
<organism evidence="3 4">
    <name type="scientific">Pseudonocardia hispaniensis</name>
    <dbReference type="NCBI Taxonomy" id="904933"/>
    <lineage>
        <taxon>Bacteria</taxon>
        <taxon>Bacillati</taxon>
        <taxon>Actinomycetota</taxon>
        <taxon>Actinomycetes</taxon>
        <taxon>Pseudonocardiales</taxon>
        <taxon>Pseudonocardiaceae</taxon>
        <taxon>Pseudonocardia</taxon>
    </lineage>
</organism>
<dbReference type="InterPro" id="IPR029063">
    <property type="entry name" value="SAM-dependent_MTases_sf"/>
</dbReference>
<gene>
    <name evidence="3" type="ORF">ACFQE5_21115</name>
</gene>
<keyword evidence="4" id="KW-1185">Reference proteome</keyword>
<dbReference type="Pfam" id="PF08484">
    <property type="entry name" value="Methyltransf_14"/>
    <property type="match status" value="1"/>
</dbReference>
<dbReference type="Gene3D" id="3.40.50.150">
    <property type="entry name" value="Vaccinia Virus protein VP39"/>
    <property type="match status" value="1"/>
</dbReference>
<reference evidence="4" key="1">
    <citation type="journal article" date="2019" name="Int. J. Syst. Evol. Microbiol.">
        <title>The Global Catalogue of Microorganisms (GCM) 10K type strain sequencing project: providing services to taxonomists for standard genome sequencing and annotation.</title>
        <authorList>
            <consortium name="The Broad Institute Genomics Platform"/>
            <consortium name="The Broad Institute Genome Sequencing Center for Infectious Disease"/>
            <person name="Wu L."/>
            <person name="Ma J."/>
        </authorList>
    </citation>
    <scope>NUCLEOTIDE SEQUENCE [LARGE SCALE GENOMIC DNA]</scope>
    <source>
        <strain evidence="4">CCM 8391</strain>
    </source>
</reference>
<keyword evidence="3" id="KW-0808">Transferase</keyword>
<evidence type="ECO:0000259" key="2">
    <source>
        <dbReference type="Pfam" id="PF08484"/>
    </source>
</evidence>
<evidence type="ECO:0000259" key="1">
    <source>
        <dbReference type="Pfam" id="PF08421"/>
    </source>
</evidence>
<evidence type="ECO:0000313" key="3">
    <source>
        <dbReference type="EMBL" id="MFC5996712.1"/>
    </source>
</evidence>
<dbReference type="InterPro" id="IPR013630">
    <property type="entry name" value="Methyltransf_Zn-bd_dom_put"/>
</dbReference>
<dbReference type="Pfam" id="PF08421">
    <property type="entry name" value="Methyltransf_13"/>
    <property type="match status" value="1"/>
</dbReference>
<dbReference type="Gene3D" id="3.40.50.720">
    <property type="entry name" value="NAD(P)-binding Rossmann-like Domain"/>
    <property type="match status" value="1"/>
</dbReference>
<protein>
    <submittedName>
        <fullName evidence="3">Class I SAM-dependent methyltransferase</fullName>
    </submittedName>
</protein>
<dbReference type="InterPro" id="IPR013691">
    <property type="entry name" value="MeTrfase_14"/>
</dbReference>
<dbReference type="GO" id="GO:0008168">
    <property type="term" value="F:methyltransferase activity"/>
    <property type="evidence" value="ECO:0007669"/>
    <property type="project" value="UniProtKB-KW"/>
</dbReference>
<dbReference type="Proteomes" id="UP001596302">
    <property type="component" value="Unassembled WGS sequence"/>
</dbReference>
<sequence length="385" mass="40232">MISGASVGLIRCRFCRSDDGSVVADLGTQPGCEFFPRLADPGPDPVFPLRLWLCAGCGLAQLADDMAVPEDPQGVQPEALTRQAADAVARLAASGILPSAGTVAEFPSPHGGTWLSLLTSRGLVPASAGEPADVVLDCCFGLMHAEDQEAAFRERAARTRPGGLLLVQFHSLAAILQRTEWNAIRHGHYAYYSVPAMRTMLAGVGLTAFAAFWFPLYGGTVLIAARHGAAAEADLAALTEREIGCGVLDPVAMKAFQEAARSDGERLAGWLADERSHGRRVYGYGAASRSVGLLHSARAGRDLLCGVADVSAAKQGSRMPGTDIPVIGTDDLVTAEPESVLLFVPDLLDEVRAALPEIEANGGRWVLADEVVGQAAHGGGDGLSA</sequence>
<name>A0ABW1J8E3_9PSEU</name>